<comment type="caution">
    <text evidence="1">The sequence shown here is derived from an EMBL/GenBank/DDBJ whole genome shotgun (WGS) entry which is preliminary data.</text>
</comment>
<proteinExistence type="predicted"/>
<dbReference type="AlphaFoldDB" id="A0A402ACC9"/>
<name>A0A402ACC9_9CHLR</name>
<sequence length="75" mass="8582">METITRYLEELNQMIKSISHPQIQTILHILERAYNQNQHIFGNYSVAHAMGKGEPAKTAAMAASIERPCLRMVER</sequence>
<evidence type="ECO:0000313" key="1">
    <source>
        <dbReference type="EMBL" id="GCE16738.1"/>
    </source>
</evidence>
<organism evidence="1 2">
    <name type="scientific">Dictyobacter kobayashii</name>
    <dbReference type="NCBI Taxonomy" id="2014872"/>
    <lineage>
        <taxon>Bacteria</taxon>
        <taxon>Bacillati</taxon>
        <taxon>Chloroflexota</taxon>
        <taxon>Ktedonobacteria</taxon>
        <taxon>Ktedonobacterales</taxon>
        <taxon>Dictyobacteraceae</taxon>
        <taxon>Dictyobacter</taxon>
    </lineage>
</organism>
<accession>A0A402ACC9</accession>
<dbReference type="EMBL" id="BIFS01000001">
    <property type="protein sequence ID" value="GCE16738.1"/>
    <property type="molecule type" value="Genomic_DNA"/>
</dbReference>
<gene>
    <name evidence="1" type="ORF">KDK_05380</name>
</gene>
<protein>
    <submittedName>
        <fullName evidence="1">Uncharacterized protein</fullName>
    </submittedName>
</protein>
<reference evidence="2" key="1">
    <citation type="submission" date="2018-12" db="EMBL/GenBank/DDBJ databases">
        <title>Tengunoibacter tsumagoiensis gen. nov., sp. nov., Dictyobacter kobayashii sp. nov., D. alpinus sp. nov., and D. joshuensis sp. nov. and description of Dictyobacteraceae fam. nov. within the order Ktedonobacterales isolated from Tengu-no-mugimeshi.</title>
        <authorList>
            <person name="Wang C.M."/>
            <person name="Zheng Y."/>
            <person name="Sakai Y."/>
            <person name="Toyoda A."/>
            <person name="Minakuchi Y."/>
            <person name="Abe K."/>
            <person name="Yokota A."/>
            <person name="Yabe S."/>
        </authorList>
    </citation>
    <scope>NUCLEOTIDE SEQUENCE [LARGE SCALE GENOMIC DNA]</scope>
    <source>
        <strain evidence="2">Uno11</strain>
    </source>
</reference>
<keyword evidence="2" id="KW-1185">Reference proteome</keyword>
<dbReference type="Proteomes" id="UP000287188">
    <property type="component" value="Unassembled WGS sequence"/>
</dbReference>
<evidence type="ECO:0000313" key="2">
    <source>
        <dbReference type="Proteomes" id="UP000287188"/>
    </source>
</evidence>